<feature type="transmembrane region" description="Helical" evidence="1">
    <location>
        <begin position="12"/>
        <end position="32"/>
    </location>
</feature>
<comment type="caution">
    <text evidence="2">The sequence shown here is derived from an EMBL/GenBank/DDBJ whole genome shotgun (WGS) entry which is preliminary data.</text>
</comment>
<dbReference type="GeneID" id="60754558"/>
<dbReference type="EMBL" id="ABFEVW020000018">
    <property type="protein sequence ID" value="EKU3569298.1"/>
    <property type="molecule type" value="Genomic_DNA"/>
</dbReference>
<organism evidence="2">
    <name type="scientific">Acinetobacter baumannii</name>
    <dbReference type="NCBI Taxonomy" id="470"/>
    <lineage>
        <taxon>Bacteria</taxon>
        <taxon>Pseudomonadati</taxon>
        <taxon>Pseudomonadota</taxon>
        <taxon>Gammaproteobacteria</taxon>
        <taxon>Moraxellales</taxon>
        <taxon>Moraxellaceae</taxon>
        <taxon>Acinetobacter</taxon>
        <taxon>Acinetobacter calcoaceticus/baumannii complex</taxon>
    </lineage>
</organism>
<evidence type="ECO:0000313" key="2">
    <source>
        <dbReference type="EMBL" id="EKU3569298.1"/>
    </source>
</evidence>
<dbReference type="RefSeq" id="WP_031960278.1">
    <property type="nucleotide sequence ID" value="NZ_CABMHL010000001.1"/>
</dbReference>
<keyword evidence="1" id="KW-0812">Transmembrane</keyword>
<proteinExistence type="predicted"/>
<keyword evidence="1" id="KW-0472">Membrane</keyword>
<accession>A0AAD2U477</accession>
<reference evidence="2" key="1">
    <citation type="submission" date="2023-06" db="EMBL/GenBank/DDBJ databases">
        <authorList>
            <consortium name="Clinical and Environmental Microbiology Branch: Whole genome sequencing antimicrobial resistance pathogens in the healthcare setting"/>
        </authorList>
    </citation>
    <scope>NUCLEOTIDE SEQUENCE</scope>
    <source>
        <strain evidence="2">2021GN-00227</strain>
    </source>
</reference>
<gene>
    <name evidence="2" type="ORF">MKP18_002719</name>
</gene>
<protein>
    <submittedName>
        <fullName evidence="2">Uncharacterized protein</fullName>
    </submittedName>
</protein>
<sequence length="70" mass="7952">MKIIKTILKILKLLIVLFLMFVILFGMIEFIANKFFDNAATKDACADSGGAWDHQKDTCQFSPNDPRSKK</sequence>
<evidence type="ECO:0000256" key="1">
    <source>
        <dbReference type="SAM" id="Phobius"/>
    </source>
</evidence>
<dbReference type="AlphaFoldDB" id="A0AAD2U477"/>
<name>A0AAD2U477_ACIBA</name>
<keyword evidence="1" id="KW-1133">Transmembrane helix</keyword>
<dbReference type="EMBL" id="ABFEVW030000018">
    <property type="protein sequence ID" value="EMN1072395.1"/>
    <property type="molecule type" value="Genomic_DNA"/>
</dbReference>